<dbReference type="Proteomes" id="UP000292235">
    <property type="component" value="Chromosome"/>
</dbReference>
<evidence type="ECO:0000313" key="4">
    <source>
        <dbReference type="Proteomes" id="UP000292235"/>
    </source>
</evidence>
<proteinExistence type="predicted"/>
<dbReference type="EMBL" id="CP036455">
    <property type="protein sequence ID" value="QBI55218.1"/>
    <property type="molecule type" value="Genomic_DNA"/>
</dbReference>
<feature type="transmembrane region" description="Helical" evidence="2">
    <location>
        <begin position="128"/>
        <end position="156"/>
    </location>
</feature>
<dbReference type="RefSeq" id="WP_242677013.1">
    <property type="nucleotide sequence ID" value="NZ_CP036455.1"/>
</dbReference>
<dbReference type="AlphaFoldDB" id="A0A4P6Q3G1"/>
<evidence type="ECO:0000256" key="1">
    <source>
        <dbReference type="SAM" id="MobiDB-lite"/>
    </source>
</evidence>
<keyword evidence="2" id="KW-0812">Transmembrane</keyword>
<evidence type="ECO:0000256" key="2">
    <source>
        <dbReference type="SAM" id="Phobius"/>
    </source>
</evidence>
<reference evidence="3 4" key="1">
    <citation type="submission" date="2019-02" db="EMBL/GenBank/DDBJ databases">
        <authorList>
            <person name="Khodamoradi S."/>
            <person name="Hahnke R.L."/>
            <person name="Kaempfer P."/>
            <person name="Schumann P."/>
            <person name="Rohde M."/>
            <person name="Steinert M."/>
            <person name="Luzhetskyy A."/>
            <person name="Wink J."/>
            <person name="Ruckert C."/>
        </authorList>
    </citation>
    <scope>NUCLEOTIDE SEQUENCE [LARGE SCALE GENOMIC DNA]</scope>
    <source>
        <strain evidence="3 4">M2</strain>
    </source>
</reference>
<keyword evidence="2" id="KW-1133">Transmembrane helix</keyword>
<dbReference type="KEGG" id="strr:EKD16_17250"/>
<feature type="transmembrane region" description="Helical" evidence="2">
    <location>
        <begin position="88"/>
        <end position="107"/>
    </location>
</feature>
<feature type="compositionally biased region" description="Polar residues" evidence="1">
    <location>
        <begin position="1"/>
        <end position="12"/>
    </location>
</feature>
<keyword evidence="4" id="KW-1185">Reference proteome</keyword>
<feature type="transmembrane region" description="Helical" evidence="2">
    <location>
        <begin position="42"/>
        <end position="63"/>
    </location>
</feature>
<feature type="transmembrane region" description="Helical" evidence="2">
    <location>
        <begin position="168"/>
        <end position="190"/>
    </location>
</feature>
<evidence type="ECO:0000313" key="3">
    <source>
        <dbReference type="EMBL" id="QBI55218.1"/>
    </source>
</evidence>
<feature type="transmembrane region" description="Helical" evidence="2">
    <location>
        <begin position="197"/>
        <end position="215"/>
    </location>
</feature>
<sequence>MTTETASTQPAFSTDPGAGPSTARALARTAAMEWTKLASLRTTWWCLGLGAAAMVAFALIMGLSMADRFAEDPVAAGEFSYAQLSSQGVYYLVQFAVLTLSALAATNEYGTRAITGTLLTVPRRGMVLAARTAVTAGFAFATGAGATVLGMAVLWSVVGSYAPLDVGFAAPTVLGAGLCMALFAVLFTGLGTALRGTASTIGAGFLLLIGVPLVLQLSGLQALNDAAAYLPGTAGIEFYAFDDAGFYTAPHGGPVNVVTVLGWAVAAQLVGYTELSVRDA</sequence>
<protein>
    <submittedName>
        <fullName evidence="3">ABC-2 family transporter protein</fullName>
    </submittedName>
</protein>
<organism evidence="3 4">
    <name type="scientific">Streptomonospora litoralis</name>
    <dbReference type="NCBI Taxonomy" id="2498135"/>
    <lineage>
        <taxon>Bacteria</taxon>
        <taxon>Bacillati</taxon>
        <taxon>Actinomycetota</taxon>
        <taxon>Actinomycetes</taxon>
        <taxon>Streptosporangiales</taxon>
        <taxon>Nocardiopsidaceae</taxon>
        <taxon>Streptomonospora</taxon>
    </lineage>
</organism>
<name>A0A4P6Q3G1_9ACTN</name>
<accession>A0A4P6Q3G1</accession>
<keyword evidence="2" id="KW-0472">Membrane</keyword>
<gene>
    <name evidence="3" type="ORF">EKD16_17250</name>
</gene>
<feature type="region of interest" description="Disordered" evidence="1">
    <location>
        <begin position="1"/>
        <end position="22"/>
    </location>
</feature>